<dbReference type="SMART" id="SM00535">
    <property type="entry name" value="RIBOc"/>
    <property type="match status" value="2"/>
</dbReference>
<dbReference type="PROSITE" id="PS50142">
    <property type="entry name" value="RNASE_3_2"/>
    <property type="match status" value="2"/>
</dbReference>
<reference evidence="13 14" key="1">
    <citation type="journal article" date="2019" name="Nat. Ecol. Evol.">
        <title>Megaphylogeny resolves global patterns of mushroom evolution.</title>
        <authorList>
            <person name="Varga T."/>
            <person name="Krizsan K."/>
            <person name="Foldi C."/>
            <person name="Dima B."/>
            <person name="Sanchez-Garcia M."/>
            <person name="Sanchez-Ramirez S."/>
            <person name="Szollosi G.J."/>
            <person name="Szarkandi J.G."/>
            <person name="Papp V."/>
            <person name="Albert L."/>
            <person name="Andreopoulos W."/>
            <person name="Angelini C."/>
            <person name="Antonin V."/>
            <person name="Barry K.W."/>
            <person name="Bougher N.L."/>
            <person name="Buchanan P."/>
            <person name="Buyck B."/>
            <person name="Bense V."/>
            <person name="Catcheside P."/>
            <person name="Chovatia M."/>
            <person name="Cooper J."/>
            <person name="Damon W."/>
            <person name="Desjardin D."/>
            <person name="Finy P."/>
            <person name="Geml J."/>
            <person name="Haridas S."/>
            <person name="Hughes K."/>
            <person name="Justo A."/>
            <person name="Karasinski D."/>
            <person name="Kautmanova I."/>
            <person name="Kiss B."/>
            <person name="Kocsube S."/>
            <person name="Kotiranta H."/>
            <person name="LaButti K.M."/>
            <person name="Lechner B.E."/>
            <person name="Liimatainen K."/>
            <person name="Lipzen A."/>
            <person name="Lukacs Z."/>
            <person name="Mihaltcheva S."/>
            <person name="Morgado L.N."/>
            <person name="Niskanen T."/>
            <person name="Noordeloos M.E."/>
            <person name="Ohm R.A."/>
            <person name="Ortiz-Santana B."/>
            <person name="Ovrebo C."/>
            <person name="Racz N."/>
            <person name="Riley R."/>
            <person name="Savchenko A."/>
            <person name="Shiryaev A."/>
            <person name="Soop K."/>
            <person name="Spirin V."/>
            <person name="Szebenyi C."/>
            <person name="Tomsovsky M."/>
            <person name="Tulloss R.E."/>
            <person name="Uehling J."/>
            <person name="Grigoriev I.V."/>
            <person name="Vagvolgyi C."/>
            <person name="Papp T."/>
            <person name="Martin F.M."/>
            <person name="Miettinen O."/>
            <person name="Hibbett D.S."/>
            <person name="Nagy L.G."/>
        </authorList>
    </citation>
    <scope>NUCLEOTIDE SEQUENCE [LARGE SCALE GENOMIC DNA]</scope>
    <source>
        <strain evidence="13 14">CBS 121175</strain>
    </source>
</reference>
<evidence type="ECO:0000256" key="5">
    <source>
        <dbReference type="ARBA" id="ARBA00022806"/>
    </source>
</evidence>
<feature type="domain" description="RNase III" evidence="10">
    <location>
        <begin position="1229"/>
        <end position="1385"/>
    </location>
</feature>
<evidence type="ECO:0000259" key="10">
    <source>
        <dbReference type="PROSITE" id="PS50142"/>
    </source>
</evidence>
<dbReference type="Proteomes" id="UP000307440">
    <property type="component" value="Unassembled WGS sequence"/>
</dbReference>
<evidence type="ECO:0000259" key="12">
    <source>
        <dbReference type="PROSITE" id="PS51327"/>
    </source>
</evidence>
<feature type="compositionally biased region" description="Basic and acidic residues" evidence="9">
    <location>
        <begin position="1124"/>
        <end position="1142"/>
    </location>
</feature>
<dbReference type="Pfam" id="PF00271">
    <property type="entry name" value="Helicase_C"/>
    <property type="match status" value="1"/>
</dbReference>
<dbReference type="Gene3D" id="3.30.160.380">
    <property type="entry name" value="Dicer dimerisation domain"/>
    <property type="match status" value="1"/>
</dbReference>
<keyword evidence="6" id="KW-0067">ATP-binding</keyword>
<accession>A0A5C3L7U1</accession>
<feature type="compositionally biased region" description="Basic residues" evidence="9">
    <location>
        <begin position="1144"/>
        <end position="1153"/>
    </location>
</feature>
<evidence type="ECO:0000256" key="2">
    <source>
        <dbReference type="ARBA" id="ARBA00022737"/>
    </source>
</evidence>
<proteinExistence type="inferred from homology"/>
<evidence type="ECO:0000256" key="4">
    <source>
        <dbReference type="ARBA" id="ARBA00022801"/>
    </source>
</evidence>
<dbReference type="Gene3D" id="2.170.260.10">
    <property type="entry name" value="paz domain"/>
    <property type="match status" value="1"/>
</dbReference>
<dbReference type="STRING" id="230819.A0A5C3L7U1"/>
<feature type="region of interest" description="Disordered" evidence="9">
    <location>
        <begin position="1"/>
        <end position="29"/>
    </location>
</feature>
<evidence type="ECO:0000256" key="1">
    <source>
        <dbReference type="ARBA" id="ARBA00001946"/>
    </source>
</evidence>
<dbReference type="PANTHER" id="PTHR14950">
    <property type="entry name" value="DICER-RELATED"/>
    <property type="match status" value="1"/>
</dbReference>
<dbReference type="PROSITE" id="PS50821">
    <property type="entry name" value="PAZ"/>
    <property type="match status" value="1"/>
</dbReference>
<dbReference type="GO" id="GO:0030422">
    <property type="term" value="P:siRNA processing"/>
    <property type="evidence" value="ECO:0007669"/>
    <property type="project" value="TreeGrafter"/>
</dbReference>
<dbReference type="GO" id="GO:0003723">
    <property type="term" value="F:RNA binding"/>
    <property type="evidence" value="ECO:0007669"/>
    <property type="project" value="UniProtKB-UniRule"/>
</dbReference>
<evidence type="ECO:0000313" key="14">
    <source>
        <dbReference type="Proteomes" id="UP000307440"/>
    </source>
</evidence>
<dbReference type="SUPFAM" id="SSF69065">
    <property type="entry name" value="RNase III domain-like"/>
    <property type="match status" value="2"/>
</dbReference>
<dbReference type="InterPro" id="IPR036389">
    <property type="entry name" value="RNase_III_sf"/>
</dbReference>
<dbReference type="EMBL" id="ML210153">
    <property type="protein sequence ID" value="TFK28818.1"/>
    <property type="molecule type" value="Genomic_DNA"/>
</dbReference>
<dbReference type="InterPro" id="IPR027417">
    <property type="entry name" value="P-loop_NTPase"/>
</dbReference>
<dbReference type="InterPro" id="IPR001650">
    <property type="entry name" value="Helicase_C-like"/>
</dbReference>
<gene>
    <name evidence="13" type="ORF">FA15DRAFT_664885</name>
</gene>
<dbReference type="Gene3D" id="1.10.1520.10">
    <property type="entry name" value="Ribonuclease III domain"/>
    <property type="match status" value="2"/>
</dbReference>
<dbReference type="GO" id="GO:0004386">
    <property type="term" value="F:helicase activity"/>
    <property type="evidence" value="ECO:0007669"/>
    <property type="project" value="UniProtKB-KW"/>
</dbReference>
<keyword evidence="8" id="KW-0694">RNA-binding</keyword>
<dbReference type="Gene3D" id="3.40.50.300">
    <property type="entry name" value="P-loop containing nucleotide triphosphate hydrolases"/>
    <property type="match status" value="2"/>
</dbReference>
<sequence>MASQSSSRKRPRSYNQEANNEPLHKQPKSANRDLLRHHLPEGQFENLPTLEGSELRESILEVAKHSNTIAYLPKLSCVDTICYDFLRWHLDSTNEESPSELARRVAVFVVEKEASLDAHALYIRKSIPHRTCFCSTSMNKTKRELLEFDVLVVTSQQLLELFSKRVLRLKHVSTLVIEDAQHIKNHDCYSFLPLVQFMKTFYSASIITTPLPRVFSFAVHTNNTLNQGFDSQLLKLEVTLHSKIYGVSDTKRNEILKLPDAPTETVVLFDRPEAEANQVISLYAELQGVDSSEQVIGKQLREAGHVATQLGLCATDLFLRKELRHFGRNLPEWSADMDESDPAEASRLKIRDTIKNWTFSMPNLDPSSKGFNVTPKFLRLVQVLEACSEYGEALRCIIFMQRRSTAYALTEMLRGTNERLMLIRPFVVTGQLGFEEQRQVFTQFASGFFNVAVATYSIAELDTPKATAVIRFDQMASQILYGHVRACTRGRESSLINLVERSNDSQRHILADSSGCTEELLGWMNTLRDSDIITVPPENLKESLQCYQSDAEDDAATAEYIYDATLGGRVYPQDATVVLLKYVSHLRAQGAVPPNHPLFEFDTKRSKSESTPRYVCTVSLPGAPIDGVSGSAEQMKQMARRSVAFAACKKLSSLGLLDFNFIPLPVTLPPKKTASGETQATGTQRYPRKSPEFWKSCNTGAISRLYPAVLQVEGEVRTHAPLLLLTRKPLPALSPFTLFVAGKRTLIRFSKAAPFDLDRDQANFIYAFTLRLFKMSLNKMLSCPLEEVTFFLAPLSKTWREMPPTTEFELPNVFDEINWDLVSTAAENWATSIDMDRSSALEKDLEDAVIQDRWVEFTRRYHVTAVRRDLTPLSKPDDCLLGDKYESLLSFVVEKKRDFEGLKTPQQPVIEVDKVPPVLNNLNPRNKDHTLAVKGVQKYLIPELCAKCTIPGSILRTVLLAPSIISKVDDLLVVKELNMRFFNNSIREDLLYIAITTVSAEMEHDYERLEVLGDAFLKYLASLVVFIMNPTQNEGSLHVARQKLISNKSLHAYSTDIGLPAYVRSKPFNMKAWRPWPTTSFNAKNMPTQDKGSDVDELAENTAAGKSAASEESGAALDVGEPTPQRDESTPKAEGDEGEAGKQTKGRKRGRGKPKGDDKNTQILGDKAVADVAEAIIGAAYISGGRECALTTVKALYIPLPGINAWSDLGGKLTIPFAAQELELAPGSIQAIEGIIGHRFKYPQLLVQVLTHASTHSNEGLSYERLEFIGDAILDFMVIRHIFDRESSLSPGGLTLLKSAMVANSTLAALCILSGIHQHVIFGSYHLSKSMGEYAESISRKAEEEYTLAEKEDRPPGQFWTDVEPPKALSDIIESIIGALYISDDFSPVGIEAFFDNVLRPFFDKHITLQTLTHHPTKTLFEVVQSYGCQMLKFTKDNKPKEGLTMCQISIHDTELASASDRFPTMAARKASVLALAKVRSESEIFVRVCDCRASGKRKGGVLGKGFEHALSALEQAGDKV</sequence>
<evidence type="ECO:0000259" key="11">
    <source>
        <dbReference type="PROSITE" id="PS50821"/>
    </source>
</evidence>
<evidence type="ECO:0000256" key="8">
    <source>
        <dbReference type="PROSITE-ProRule" id="PRU00657"/>
    </source>
</evidence>
<evidence type="ECO:0008006" key="15">
    <source>
        <dbReference type="Google" id="ProtNLM"/>
    </source>
</evidence>
<dbReference type="InterPro" id="IPR000999">
    <property type="entry name" value="RNase_III_dom"/>
</dbReference>
<feature type="domain" description="Dicer dsRNA-binding fold" evidence="12">
    <location>
        <begin position="575"/>
        <end position="671"/>
    </location>
</feature>
<dbReference type="Pfam" id="PF00636">
    <property type="entry name" value="Ribonuclease_3"/>
    <property type="match status" value="2"/>
</dbReference>
<dbReference type="PANTHER" id="PTHR14950:SF37">
    <property type="entry name" value="ENDORIBONUCLEASE DICER"/>
    <property type="match status" value="1"/>
</dbReference>
<dbReference type="GO" id="GO:0005737">
    <property type="term" value="C:cytoplasm"/>
    <property type="evidence" value="ECO:0007669"/>
    <property type="project" value="TreeGrafter"/>
</dbReference>
<name>A0A5C3L7U1_COPMA</name>
<evidence type="ECO:0000256" key="3">
    <source>
        <dbReference type="ARBA" id="ARBA00022741"/>
    </source>
</evidence>
<dbReference type="InterPro" id="IPR003100">
    <property type="entry name" value="PAZ_dom"/>
</dbReference>
<evidence type="ECO:0000313" key="13">
    <source>
        <dbReference type="EMBL" id="TFK28818.1"/>
    </source>
</evidence>
<keyword evidence="3" id="KW-0547">Nucleotide-binding</keyword>
<dbReference type="InterPro" id="IPR005034">
    <property type="entry name" value="Dicer_dimerisation"/>
</dbReference>
<dbReference type="PROSITE" id="PS51327">
    <property type="entry name" value="DICER_DSRBF"/>
    <property type="match status" value="1"/>
</dbReference>
<keyword evidence="4" id="KW-0378">Hydrolase</keyword>
<keyword evidence="2" id="KW-0677">Repeat</keyword>
<organism evidence="13 14">
    <name type="scientific">Coprinopsis marcescibilis</name>
    <name type="common">Agaric fungus</name>
    <name type="synonym">Psathyrella marcescibilis</name>
    <dbReference type="NCBI Taxonomy" id="230819"/>
    <lineage>
        <taxon>Eukaryota</taxon>
        <taxon>Fungi</taxon>
        <taxon>Dikarya</taxon>
        <taxon>Basidiomycota</taxon>
        <taxon>Agaricomycotina</taxon>
        <taxon>Agaricomycetes</taxon>
        <taxon>Agaricomycetidae</taxon>
        <taxon>Agaricales</taxon>
        <taxon>Agaricineae</taxon>
        <taxon>Psathyrellaceae</taxon>
        <taxon>Coprinopsis</taxon>
    </lineage>
</organism>
<comment type="similarity">
    <text evidence="7">Belongs to the helicase family. Dicer subfamily.</text>
</comment>
<feature type="domain" description="PAZ" evidence="11">
    <location>
        <begin position="820"/>
        <end position="949"/>
    </location>
</feature>
<dbReference type="GO" id="GO:0005634">
    <property type="term" value="C:nucleus"/>
    <property type="evidence" value="ECO:0007669"/>
    <property type="project" value="TreeGrafter"/>
</dbReference>
<feature type="region of interest" description="Disordered" evidence="9">
    <location>
        <begin position="1079"/>
        <end position="1162"/>
    </location>
</feature>
<feature type="compositionally biased region" description="Polar residues" evidence="9">
    <location>
        <begin position="1079"/>
        <end position="1090"/>
    </location>
</feature>
<dbReference type="InterPro" id="IPR038248">
    <property type="entry name" value="Dicer_dimer_sf"/>
</dbReference>
<dbReference type="CDD" id="cd00593">
    <property type="entry name" value="RIBOc"/>
    <property type="match status" value="2"/>
</dbReference>
<dbReference type="Pfam" id="PF03368">
    <property type="entry name" value="Dicer_dimer"/>
    <property type="match status" value="1"/>
</dbReference>
<dbReference type="GO" id="GO:0005524">
    <property type="term" value="F:ATP binding"/>
    <property type="evidence" value="ECO:0007669"/>
    <property type="project" value="UniProtKB-KW"/>
</dbReference>
<feature type="compositionally biased region" description="Low complexity" evidence="9">
    <location>
        <begin position="1103"/>
        <end position="1116"/>
    </location>
</feature>
<feature type="domain" description="RNase III" evidence="10">
    <location>
        <begin position="975"/>
        <end position="1185"/>
    </location>
</feature>
<evidence type="ECO:0000256" key="9">
    <source>
        <dbReference type="SAM" id="MobiDB-lite"/>
    </source>
</evidence>
<comment type="cofactor">
    <cofactor evidence="1">
        <name>Mg(2+)</name>
        <dbReference type="ChEBI" id="CHEBI:18420"/>
    </cofactor>
</comment>
<dbReference type="GO" id="GO:0004525">
    <property type="term" value="F:ribonuclease III activity"/>
    <property type="evidence" value="ECO:0007669"/>
    <property type="project" value="InterPro"/>
</dbReference>
<dbReference type="SUPFAM" id="SSF52540">
    <property type="entry name" value="P-loop containing nucleoside triphosphate hydrolases"/>
    <property type="match status" value="1"/>
</dbReference>
<dbReference type="OrthoDB" id="416741at2759"/>
<evidence type="ECO:0000256" key="6">
    <source>
        <dbReference type="ARBA" id="ARBA00022840"/>
    </source>
</evidence>
<keyword evidence="5" id="KW-0347">Helicase</keyword>
<evidence type="ECO:0000256" key="7">
    <source>
        <dbReference type="ARBA" id="ARBA00035116"/>
    </source>
</evidence>
<protein>
    <recommendedName>
        <fullName evidence="15">Dicer-like protein 1</fullName>
    </recommendedName>
</protein>
<keyword evidence="14" id="KW-1185">Reference proteome</keyword>